<evidence type="ECO:0000256" key="2">
    <source>
        <dbReference type="SAM" id="Phobius"/>
    </source>
</evidence>
<name>A0A4Q7S257_9BURK</name>
<proteinExistence type="predicted"/>
<feature type="transmembrane region" description="Helical" evidence="2">
    <location>
        <begin position="53"/>
        <end position="72"/>
    </location>
</feature>
<evidence type="ECO:0000313" key="4">
    <source>
        <dbReference type="Proteomes" id="UP000291078"/>
    </source>
</evidence>
<dbReference type="InterPro" id="IPR007251">
    <property type="entry name" value="Iron_permease_Fet4"/>
</dbReference>
<accession>A0A4Q7S257</accession>
<dbReference type="AlphaFoldDB" id="A0A4Q7S257"/>
<evidence type="ECO:0000313" key="3">
    <source>
        <dbReference type="EMBL" id="RZT39567.1"/>
    </source>
</evidence>
<evidence type="ECO:0000256" key="1">
    <source>
        <dbReference type="SAM" id="MobiDB-lite"/>
    </source>
</evidence>
<sequence>MDKPGRHRIFHLFDRFAGAATHQAGSPAAFVLAVFVVAVWAITGPLFGYSETWQLVINTGTTIVTFLMVFLIQQSQNKDSVAVHLKLNELLASHREASNHLVAIEDLDEEELRQLVDFYRHLAKRADEEGDIKCSHSIDEANQNHEQKVQAQRSRREPGQRGQPAPREASRAA</sequence>
<dbReference type="Proteomes" id="UP000291078">
    <property type="component" value="Unassembled WGS sequence"/>
</dbReference>
<dbReference type="Pfam" id="PF04120">
    <property type="entry name" value="Iron_permease"/>
    <property type="match status" value="1"/>
</dbReference>
<gene>
    <name evidence="3" type="ORF">EV147_2762</name>
</gene>
<dbReference type="RefSeq" id="WP_130391711.1">
    <property type="nucleotide sequence ID" value="NZ_SGXM01000002.1"/>
</dbReference>
<reference evidence="3 4" key="1">
    <citation type="journal article" date="2015" name="Stand. Genomic Sci.">
        <title>Genomic Encyclopedia of Bacterial and Archaeal Type Strains, Phase III: the genomes of soil and plant-associated and newly described type strains.</title>
        <authorList>
            <person name="Whitman W.B."/>
            <person name="Woyke T."/>
            <person name="Klenk H.P."/>
            <person name="Zhou Y."/>
            <person name="Lilburn T.G."/>
            <person name="Beck B.J."/>
            <person name="De Vos P."/>
            <person name="Vandamme P."/>
            <person name="Eisen J.A."/>
            <person name="Garrity G."/>
            <person name="Hugenholtz P."/>
            <person name="Kyrpides N.C."/>
        </authorList>
    </citation>
    <scope>NUCLEOTIDE SEQUENCE [LARGE SCALE GENOMIC DNA]</scope>
    <source>
        <strain evidence="3 4">ASC-9842</strain>
    </source>
</reference>
<protein>
    <submittedName>
        <fullName evidence="3">Low affinity Fe/Cu permease</fullName>
    </submittedName>
</protein>
<dbReference type="OrthoDB" id="119761at2"/>
<dbReference type="GO" id="GO:0055085">
    <property type="term" value="P:transmembrane transport"/>
    <property type="evidence" value="ECO:0007669"/>
    <property type="project" value="InterPro"/>
</dbReference>
<keyword evidence="4" id="KW-1185">Reference proteome</keyword>
<organism evidence="3 4">
    <name type="scientific">Cupriavidus agavae</name>
    <dbReference type="NCBI Taxonomy" id="1001822"/>
    <lineage>
        <taxon>Bacteria</taxon>
        <taxon>Pseudomonadati</taxon>
        <taxon>Pseudomonadota</taxon>
        <taxon>Betaproteobacteria</taxon>
        <taxon>Burkholderiales</taxon>
        <taxon>Burkholderiaceae</taxon>
        <taxon>Cupriavidus</taxon>
    </lineage>
</organism>
<dbReference type="EMBL" id="SGXM01000002">
    <property type="protein sequence ID" value="RZT39567.1"/>
    <property type="molecule type" value="Genomic_DNA"/>
</dbReference>
<feature type="region of interest" description="Disordered" evidence="1">
    <location>
        <begin position="133"/>
        <end position="173"/>
    </location>
</feature>
<keyword evidence="2" id="KW-0812">Transmembrane</keyword>
<feature type="compositionally biased region" description="Basic and acidic residues" evidence="1">
    <location>
        <begin position="133"/>
        <end position="159"/>
    </location>
</feature>
<keyword evidence="2" id="KW-0472">Membrane</keyword>
<comment type="caution">
    <text evidence="3">The sequence shown here is derived from an EMBL/GenBank/DDBJ whole genome shotgun (WGS) entry which is preliminary data.</text>
</comment>
<feature type="transmembrane region" description="Helical" evidence="2">
    <location>
        <begin position="28"/>
        <end position="47"/>
    </location>
</feature>
<keyword evidence="2" id="KW-1133">Transmembrane helix</keyword>